<protein>
    <submittedName>
        <fullName evidence="1">Uncharacterized protein</fullName>
    </submittedName>
</protein>
<proteinExistence type="predicted"/>
<name>A0A4V1Q5J8_9AGAR</name>
<dbReference type="EMBL" id="SDEE01000001">
    <property type="protein sequence ID" value="RXW25838.1"/>
    <property type="molecule type" value="Genomic_DNA"/>
</dbReference>
<comment type="caution">
    <text evidence="1">The sequence shown here is derived from an EMBL/GenBank/DDBJ whole genome shotgun (WGS) entry which is preliminary data.</text>
</comment>
<dbReference type="Proteomes" id="UP000290288">
    <property type="component" value="Unassembled WGS sequence"/>
</dbReference>
<reference evidence="1 2" key="1">
    <citation type="submission" date="2019-01" db="EMBL/GenBank/DDBJ databases">
        <title>Draft genome sequence of Psathyrella aberdarensis IHI B618.</title>
        <authorList>
            <person name="Buettner E."/>
            <person name="Kellner H."/>
        </authorList>
    </citation>
    <scope>NUCLEOTIDE SEQUENCE [LARGE SCALE GENOMIC DNA]</scope>
    <source>
        <strain evidence="1 2">IHI B618</strain>
    </source>
</reference>
<dbReference type="AlphaFoldDB" id="A0A4V1Q5J8"/>
<organism evidence="1 2">
    <name type="scientific">Candolleomyces aberdarensis</name>
    <dbReference type="NCBI Taxonomy" id="2316362"/>
    <lineage>
        <taxon>Eukaryota</taxon>
        <taxon>Fungi</taxon>
        <taxon>Dikarya</taxon>
        <taxon>Basidiomycota</taxon>
        <taxon>Agaricomycotina</taxon>
        <taxon>Agaricomycetes</taxon>
        <taxon>Agaricomycetidae</taxon>
        <taxon>Agaricales</taxon>
        <taxon>Agaricineae</taxon>
        <taxon>Psathyrellaceae</taxon>
        <taxon>Candolleomyces</taxon>
    </lineage>
</organism>
<evidence type="ECO:0000313" key="1">
    <source>
        <dbReference type="EMBL" id="RXW25838.1"/>
    </source>
</evidence>
<accession>A0A4V1Q5J8</accession>
<sequence length="65" mass="7384">MVINIKGGHSGTYFQDIHTALEEIVDTGIVDDADHIVDGGNTKQQRLIDELMEYREEKDRQRGLV</sequence>
<keyword evidence="2" id="KW-1185">Reference proteome</keyword>
<gene>
    <name evidence="1" type="ORF">EST38_g117</name>
</gene>
<evidence type="ECO:0000313" key="2">
    <source>
        <dbReference type="Proteomes" id="UP000290288"/>
    </source>
</evidence>